<evidence type="ECO:0000256" key="1">
    <source>
        <dbReference type="ARBA" id="ARBA00022741"/>
    </source>
</evidence>
<protein>
    <submittedName>
        <fullName evidence="4">Long-chain acyl-CoA synthetase</fullName>
    </submittedName>
</protein>
<dbReference type="STRING" id="1036779.SAMN04515666_101994"/>
<dbReference type="OrthoDB" id="9803968at2"/>
<dbReference type="GO" id="GO:0005524">
    <property type="term" value="F:ATP binding"/>
    <property type="evidence" value="ECO:0007669"/>
    <property type="project" value="UniProtKB-KW"/>
</dbReference>
<dbReference type="InterPro" id="IPR000873">
    <property type="entry name" value="AMP-dep_synth/lig_dom"/>
</dbReference>
<dbReference type="RefSeq" id="WP_091830265.1">
    <property type="nucleotide sequence ID" value="NZ_FOAN01000001.1"/>
</dbReference>
<dbReference type="Pfam" id="PF23562">
    <property type="entry name" value="AMP-binding_C_3"/>
    <property type="match status" value="1"/>
</dbReference>
<sequence length="650" mass="71663">MTAVSGRIGEVAHWPVAANGEPATLIAALARNAAEFGDRVAFRERRYGIWQEQDWRAVFDEIAAMAAGLEEAGLVAGAAMTVIGDNRPRLYYAMLAANMLRAFPSPVFPDVPLEELIVATRHGAPPVGIAEDQEQVDKLLQLRDATGRVATILYDDERGLDGYDQPGLMSLDELVKKGRERLAREPGLVRRFVDEPQADDISVLLHSSGTTGLPKGIPLRHRNVTGGLLNAGASGYFHKHEELYAYLPTAWVGDFVFTLGAGMMMAATINIPERQETVMRDLREVSPTFYLAAPRAWDQMLTRVQVGMKNSTPFKRWLFETVMERAVAYERKRLSGGSLTPSEKLLDAVGNLLVYAPLRDHLGLGRAERAFTGGEALGEDTFLFFRALGIKLKQFYGQTETCALTAAQTEGQVKLHTVGRPMQGSEIRIDDSGEILVRSSSVVDGYYDDPESSAKALADGWLHTGDAGRIDEDGQLVVLGRVSEVVRTASGERYIPNFIENRLKFSPYIRNVAVIGAGRDELTAIVCIDFDAVGHWAEERGISYTSYAELSQKPEVQALIGQVVRHVNGTQPDGLRVRRFSNLHKDFDADDGEITRTRKLRRNTIETTYASLIEALYSGATETVFDATIAYENGERGVIRRTLKISEVLA</sequence>
<dbReference type="Proteomes" id="UP000199664">
    <property type="component" value="Unassembled WGS sequence"/>
</dbReference>
<evidence type="ECO:0000313" key="5">
    <source>
        <dbReference type="Proteomes" id="UP000199664"/>
    </source>
</evidence>
<dbReference type="SUPFAM" id="SSF56801">
    <property type="entry name" value="Acetyl-CoA synthetase-like"/>
    <property type="match status" value="1"/>
</dbReference>
<keyword evidence="2" id="KW-0067">ATP-binding</keyword>
<evidence type="ECO:0000259" key="3">
    <source>
        <dbReference type="Pfam" id="PF00501"/>
    </source>
</evidence>
<dbReference type="EMBL" id="FOAN01000001">
    <property type="protein sequence ID" value="SEK62218.1"/>
    <property type="molecule type" value="Genomic_DNA"/>
</dbReference>
<name>A0A1H7IIJ0_9HYPH</name>
<dbReference type="InterPro" id="IPR020845">
    <property type="entry name" value="AMP-binding_CS"/>
</dbReference>
<dbReference type="PANTHER" id="PTHR43272">
    <property type="entry name" value="LONG-CHAIN-FATTY-ACID--COA LIGASE"/>
    <property type="match status" value="1"/>
</dbReference>
<dbReference type="Gene3D" id="3.40.50.12780">
    <property type="entry name" value="N-terminal domain of ligase-like"/>
    <property type="match status" value="1"/>
</dbReference>
<dbReference type="PANTHER" id="PTHR43272:SF33">
    <property type="entry name" value="AMP-BINDING DOMAIN-CONTAINING PROTEIN-RELATED"/>
    <property type="match status" value="1"/>
</dbReference>
<dbReference type="Pfam" id="PF00501">
    <property type="entry name" value="AMP-binding"/>
    <property type="match status" value="1"/>
</dbReference>
<dbReference type="InterPro" id="IPR042099">
    <property type="entry name" value="ANL_N_sf"/>
</dbReference>
<organism evidence="4 5">
    <name type="scientific">Bosea lupini</name>
    <dbReference type="NCBI Taxonomy" id="1036779"/>
    <lineage>
        <taxon>Bacteria</taxon>
        <taxon>Pseudomonadati</taxon>
        <taxon>Pseudomonadota</taxon>
        <taxon>Alphaproteobacteria</taxon>
        <taxon>Hyphomicrobiales</taxon>
        <taxon>Boseaceae</taxon>
        <taxon>Bosea</taxon>
    </lineage>
</organism>
<gene>
    <name evidence="4" type="ORF">SAMN04515666_101994</name>
</gene>
<dbReference type="PROSITE" id="PS00455">
    <property type="entry name" value="AMP_BINDING"/>
    <property type="match status" value="1"/>
</dbReference>
<proteinExistence type="predicted"/>
<accession>A0A1H7IIJ0</accession>
<dbReference type="GO" id="GO:0004467">
    <property type="term" value="F:long-chain fatty acid-CoA ligase activity"/>
    <property type="evidence" value="ECO:0007669"/>
    <property type="project" value="TreeGrafter"/>
</dbReference>
<keyword evidence="1" id="KW-0547">Nucleotide-binding</keyword>
<feature type="domain" description="AMP-dependent synthetase/ligase" evidence="3">
    <location>
        <begin position="30"/>
        <end position="447"/>
    </location>
</feature>
<evidence type="ECO:0000313" key="4">
    <source>
        <dbReference type="EMBL" id="SEK62218.1"/>
    </source>
</evidence>
<keyword evidence="5" id="KW-1185">Reference proteome</keyword>
<reference evidence="5" key="1">
    <citation type="submission" date="2016-10" db="EMBL/GenBank/DDBJ databases">
        <authorList>
            <person name="Varghese N."/>
            <person name="Submissions S."/>
        </authorList>
    </citation>
    <scope>NUCLEOTIDE SEQUENCE [LARGE SCALE GENOMIC DNA]</scope>
    <source>
        <strain evidence="5">LMG 26383,CCUG 61248,R- 45681</strain>
    </source>
</reference>
<evidence type="ECO:0000256" key="2">
    <source>
        <dbReference type="ARBA" id="ARBA00022840"/>
    </source>
</evidence>
<dbReference type="AlphaFoldDB" id="A0A1H7IIJ0"/>
<dbReference type="GO" id="GO:0016020">
    <property type="term" value="C:membrane"/>
    <property type="evidence" value="ECO:0007669"/>
    <property type="project" value="TreeGrafter"/>
</dbReference>